<sequence>MSILSASYTMASPSPATNGPTRPENPNPGLEHGAPQKAADPSASTNHLTEERSSDQPPRGNHHDGTPATTTKRKRAPTLSDQFREAHKKRRLADEALKADKTPSNNPQVKAAPTADVPKKGPVPSKPTQLSTAQPNGSTPAPKKKPLTLWGLRIQKGANEGAIARRASNLAVKPSTTEETRVTPAADVRKEKRKLPVPDEYLYSTAKKRRLADGGAKTSNTDQIKARPAVAPSKAATASGASRVEEPLRFGTKREQRRLLREQLFAFEAIKAEATKAANETEDQQAKHTTRPAHRPIKKDEPSTVRRQLTNGEKKRPSAVQFDKVVKKPSGSGPNNQVKVRPAPYWTKQNRAPLSRTDHQRGKSPAIDSDSESEVEEEPRLSLRQTKQQLLAARRKKQLALQAARESTSHSRSSPSPDSPVAISSRSTTPEPVQPRPATPVRDSITVSLSPPPVSTGPDSRARSNSNSTSRSSSNDSGSSSKRSRCSKTAVRRFFKD</sequence>
<dbReference type="EMBL" id="KV875095">
    <property type="protein sequence ID" value="OIW31685.1"/>
    <property type="molecule type" value="Genomic_DNA"/>
</dbReference>
<feature type="compositionally biased region" description="Polar residues" evidence="1">
    <location>
        <begin position="1"/>
        <end position="20"/>
    </location>
</feature>
<feature type="compositionally biased region" description="Polar residues" evidence="1">
    <location>
        <begin position="126"/>
        <end position="139"/>
    </location>
</feature>
<feature type="region of interest" description="Disordered" evidence="1">
    <location>
        <begin position="206"/>
        <end position="255"/>
    </location>
</feature>
<feature type="region of interest" description="Disordered" evidence="1">
    <location>
        <begin position="274"/>
        <end position="497"/>
    </location>
</feature>
<evidence type="ECO:0000313" key="2">
    <source>
        <dbReference type="EMBL" id="OIW31685.1"/>
    </source>
</evidence>
<accession>A0A1J7IWJ8</accession>
<feature type="compositionally biased region" description="Basic residues" evidence="1">
    <location>
        <begin position="482"/>
        <end position="497"/>
    </location>
</feature>
<proteinExistence type="predicted"/>
<gene>
    <name evidence="2" type="ORF">CONLIGDRAFT_678149</name>
</gene>
<feature type="region of interest" description="Disordered" evidence="1">
    <location>
        <begin position="1"/>
        <end position="149"/>
    </location>
</feature>
<keyword evidence="3" id="KW-1185">Reference proteome</keyword>
<dbReference type="Proteomes" id="UP000182658">
    <property type="component" value="Unassembled WGS sequence"/>
</dbReference>
<reference evidence="2 3" key="1">
    <citation type="submission" date="2016-10" db="EMBL/GenBank/DDBJ databases">
        <title>Draft genome sequence of Coniochaeta ligniaria NRRL30616, a lignocellulolytic fungus for bioabatement of inhibitors in plant biomass hydrolysates.</title>
        <authorList>
            <consortium name="DOE Joint Genome Institute"/>
            <person name="Jimenez D.J."/>
            <person name="Hector R.E."/>
            <person name="Riley R."/>
            <person name="Sun H."/>
            <person name="Grigoriev I.V."/>
            <person name="Van Elsas J.D."/>
            <person name="Nichols N.N."/>
        </authorList>
    </citation>
    <scope>NUCLEOTIDE SEQUENCE [LARGE SCALE GENOMIC DNA]</scope>
    <source>
        <strain evidence="2 3">NRRL 30616</strain>
    </source>
</reference>
<feature type="compositionally biased region" description="Basic and acidic residues" evidence="1">
    <location>
        <begin position="243"/>
        <end position="255"/>
    </location>
</feature>
<feature type="region of interest" description="Disordered" evidence="1">
    <location>
        <begin position="165"/>
        <end position="188"/>
    </location>
</feature>
<feature type="compositionally biased region" description="Low complexity" evidence="1">
    <location>
        <begin position="463"/>
        <end position="481"/>
    </location>
</feature>
<dbReference type="AlphaFoldDB" id="A0A1J7IWJ8"/>
<evidence type="ECO:0000313" key="3">
    <source>
        <dbReference type="Proteomes" id="UP000182658"/>
    </source>
</evidence>
<evidence type="ECO:0000256" key="1">
    <source>
        <dbReference type="SAM" id="MobiDB-lite"/>
    </source>
</evidence>
<dbReference type="OrthoDB" id="10645840at2759"/>
<feature type="compositionally biased region" description="Basic and acidic residues" evidence="1">
    <location>
        <begin position="92"/>
        <end position="101"/>
    </location>
</feature>
<protein>
    <submittedName>
        <fullName evidence="2">Uncharacterized protein</fullName>
    </submittedName>
</protein>
<organism evidence="2 3">
    <name type="scientific">Coniochaeta ligniaria NRRL 30616</name>
    <dbReference type="NCBI Taxonomy" id="1408157"/>
    <lineage>
        <taxon>Eukaryota</taxon>
        <taxon>Fungi</taxon>
        <taxon>Dikarya</taxon>
        <taxon>Ascomycota</taxon>
        <taxon>Pezizomycotina</taxon>
        <taxon>Sordariomycetes</taxon>
        <taxon>Sordariomycetidae</taxon>
        <taxon>Coniochaetales</taxon>
        <taxon>Coniochaetaceae</taxon>
        <taxon>Coniochaeta</taxon>
    </lineage>
</organism>
<feature type="compositionally biased region" description="Polar residues" evidence="1">
    <location>
        <begin position="422"/>
        <end position="431"/>
    </location>
</feature>
<dbReference type="InParanoid" id="A0A1J7IWJ8"/>
<feature type="compositionally biased region" description="Basic residues" evidence="1">
    <location>
        <begin position="288"/>
        <end position="297"/>
    </location>
</feature>
<feature type="compositionally biased region" description="Low complexity" evidence="1">
    <location>
        <begin position="399"/>
        <end position="420"/>
    </location>
</feature>
<name>A0A1J7IWJ8_9PEZI</name>
<feature type="compositionally biased region" description="Basic and acidic residues" evidence="1">
    <location>
        <begin position="176"/>
        <end position="188"/>
    </location>
</feature>